<evidence type="ECO:0000313" key="12">
    <source>
        <dbReference type="EMBL" id="ODQ76464.1"/>
    </source>
</evidence>
<evidence type="ECO:0000256" key="4">
    <source>
        <dbReference type="ARBA" id="ARBA00022692"/>
    </source>
</evidence>
<keyword evidence="4 10" id="KW-0812">Transmembrane</keyword>
<evidence type="ECO:0000256" key="10">
    <source>
        <dbReference type="PROSITE-ProRule" id="PRU00282"/>
    </source>
</evidence>
<name>A0A1E3QG90_LIPST</name>
<evidence type="ECO:0000256" key="3">
    <source>
        <dbReference type="ARBA" id="ARBA00022448"/>
    </source>
</evidence>
<reference evidence="12 13" key="1">
    <citation type="journal article" date="2016" name="Proc. Natl. Acad. Sci. U.S.A.">
        <title>Comparative genomics of biotechnologically important yeasts.</title>
        <authorList>
            <person name="Riley R."/>
            <person name="Haridas S."/>
            <person name="Wolfe K.H."/>
            <person name="Lopes M.R."/>
            <person name="Hittinger C.T."/>
            <person name="Goeker M."/>
            <person name="Salamov A.A."/>
            <person name="Wisecaver J.H."/>
            <person name="Long T.M."/>
            <person name="Calvey C.H."/>
            <person name="Aerts A.L."/>
            <person name="Barry K.W."/>
            <person name="Choi C."/>
            <person name="Clum A."/>
            <person name="Coughlan A.Y."/>
            <person name="Deshpande S."/>
            <person name="Douglass A.P."/>
            <person name="Hanson S.J."/>
            <person name="Klenk H.-P."/>
            <person name="LaButti K.M."/>
            <person name="Lapidus A."/>
            <person name="Lindquist E.A."/>
            <person name="Lipzen A.M."/>
            <person name="Meier-Kolthoff J.P."/>
            <person name="Ohm R.A."/>
            <person name="Otillar R.P."/>
            <person name="Pangilinan J.L."/>
            <person name="Peng Y."/>
            <person name="Rokas A."/>
            <person name="Rosa C.A."/>
            <person name="Scheuner C."/>
            <person name="Sibirny A.A."/>
            <person name="Slot J.C."/>
            <person name="Stielow J.B."/>
            <person name="Sun H."/>
            <person name="Kurtzman C.P."/>
            <person name="Blackwell M."/>
            <person name="Grigoriev I.V."/>
            <person name="Jeffries T.W."/>
        </authorList>
    </citation>
    <scope>NUCLEOTIDE SEQUENCE [LARGE SCALE GENOMIC DNA]</scope>
    <source>
        <strain evidence="12 13">NRRL Y-11557</strain>
    </source>
</reference>
<dbReference type="InterPro" id="IPR002067">
    <property type="entry name" value="MCP"/>
</dbReference>
<dbReference type="GO" id="GO:0005743">
    <property type="term" value="C:mitochondrial inner membrane"/>
    <property type="evidence" value="ECO:0007669"/>
    <property type="project" value="UniProtKB-SubCell"/>
</dbReference>
<evidence type="ECO:0000256" key="11">
    <source>
        <dbReference type="RuleBase" id="RU000488"/>
    </source>
</evidence>
<dbReference type="Proteomes" id="UP000094385">
    <property type="component" value="Unassembled WGS sequence"/>
</dbReference>
<evidence type="ECO:0000313" key="13">
    <source>
        <dbReference type="Proteomes" id="UP000094385"/>
    </source>
</evidence>
<dbReference type="InterPro" id="IPR044712">
    <property type="entry name" value="SLC25A32-like"/>
</dbReference>
<keyword evidence="3 11" id="KW-0813">Transport</keyword>
<dbReference type="PROSITE" id="PS50920">
    <property type="entry name" value="SOLCAR"/>
    <property type="match status" value="3"/>
</dbReference>
<organism evidence="12 13">
    <name type="scientific">Lipomyces starkeyi NRRL Y-11557</name>
    <dbReference type="NCBI Taxonomy" id="675824"/>
    <lineage>
        <taxon>Eukaryota</taxon>
        <taxon>Fungi</taxon>
        <taxon>Dikarya</taxon>
        <taxon>Ascomycota</taxon>
        <taxon>Saccharomycotina</taxon>
        <taxon>Lipomycetes</taxon>
        <taxon>Lipomycetales</taxon>
        <taxon>Lipomycetaceae</taxon>
        <taxon>Lipomyces</taxon>
    </lineage>
</organism>
<evidence type="ECO:0000256" key="9">
    <source>
        <dbReference type="ARBA" id="ARBA00023136"/>
    </source>
</evidence>
<accession>A0A1E3QG90</accession>
<evidence type="ECO:0000256" key="2">
    <source>
        <dbReference type="ARBA" id="ARBA00006375"/>
    </source>
</evidence>
<sequence length="300" mass="33628">MSSAQPPRNLSVEAAAGFTAGCATTLIVHPLDLIKVRLQIDNKNRTHVGGILHILRDLRQSQAPFKEAYRGLIPNLIGNTVSWGSYFFWYELIKTQIALIPGHDDLSFADYMLSAGTSGCMTALLTNPIWVLKTRMLSTNSTFAGAYKGTWDGLHKIWQYEGLRGFYRGFLPSLLGVGHGAIQLMFYEELKGWYVSGTVTETGQNGNMNQLSTLQYITFSALSKLGASLIMYPYQVIRSRLQRYDADNVYLSMTHVIKRTCKEEGILGFYKGLLPNLFRVVPATCVTFVVYENTRSYMNS</sequence>
<dbReference type="Pfam" id="PF00153">
    <property type="entry name" value="Mito_carr"/>
    <property type="match status" value="3"/>
</dbReference>
<dbReference type="GO" id="GO:0015230">
    <property type="term" value="F:FAD transmembrane transporter activity"/>
    <property type="evidence" value="ECO:0007669"/>
    <property type="project" value="EnsemblFungi"/>
</dbReference>
<comment type="subcellular location">
    <subcellularLocation>
        <location evidence="1">Mitochondrion inner membrane</location>
        <topology evidence="1">Multi-pass membrane protein</topology>
    </subcellularLocation>
</comment>
<feature type="repeat" description="Solcar" evidence="10">
    <location>
        <begin position="106"/>
        <end position="193"/>
    </location>
</feature>
<protein>
    <recommendedName>
        <fullName evidence="14">Mitochondrial thiamine pyrophosphate carrier 1</fullName>
    </recommendedName>
</protein>
<evidence type="ECO:0000256" key="6">
    <source>
        <dbReference type="ARBA" id="ARBA00022792"/>
    </source>
</evidence>
<keyword evidence="5" id="KW-0677">Repeat</keyword>
<keyword evidence="7" id="KW-1133">Transmembrane helix</keyword>
<dbReference type="OrthoDB" id="428293at2759"/>
<comment type="similarity">
    <text evidence="2 11">Belongs to the mitochondrial carrier (TC 2.A.29) family.</text>
</comment>
<evidence type="ECO:0000256" key="1">
    <source>
        <dbReference type="ARBA" id="ARBA00004448"/>
    </source>
</evidence>
<feature type="repeat" description="Solcar" evidence="10">
    <location>
        <begin position="8"/>
        <end position="96"/>
    </location>
</feature>
<keyword evidence="9 10" id="KW-0472">Membrane</keyword>
<keyword evidence="6" id="KW-0999">Mitochondrion inner membrane</keyword>
<keyword evidence="8" id="KW-0496">Mitochondrion</keyword>
<evidence type="ECO:0000256" key="7">
    <source>
        <dbReference type="ARBA" id="ARBA00022989"/>
    </source>
</evidence>
<dbReference type="InterPro" id="IPR018108">
    <property type="entry name" value="MCP_transmembrane"/>
</dbReference>
<dbReference type="PANTHER" id="PTHR45683">
    <property type="entry name" value="MITOCHONDRIAL NICOTINAMIDE ADENINE DINUCLEOTIDE TRANSPORTER 1-RELATED-RELATED"/>
    <property type="match status" value="1"/>
</dbReference>
<evidence type="ECO:0000256" key="5">
    <source>
        <dbReference type="ARBA" id="ARBA00022737"/>
    </source>
</evidence>
<keyword evidence="13" id="KW-1185">Reference proteome</keyword>
<dbReference type="SUPFAM" id="SSF103506">
    <property type="entry name" value="Mitochondrial carrier"/>
    <property type="match status" value="1"/>
</dbReference>
<dbReference type="InterPro" id="IPR023395">
    <property type="entry name" value="MCP_dom_sf"/>
</dbReference>
<dbReference type="AlphaFoldDB" id="A0A1E3QG90"/>
<dbReference type="EMBL" id="KV454289">
    <property type="protein sequence ID" value="ODQ76464.1"/>
    <property type="molecule type" value="Genomic_DNA"/>
</dbReference>
<dbReference type="PRINTS" id="PR00926">
    <property type="entry name" value="MITOCARRIER"/>
</dbReference>
<feature type="repeat" description="Solcar" evidence="10">
    <location>
        <begin position="211"/>
        <end position="297"/>
    </location>
</feature>
<dbReference type="STRING" id="675824.A0A1E3QG90"/>
<dbReference type="Gene3D" id="1.50.40.10">
    <property type="entry name" value="Mitochondrial carrier domain"/>
    <property type="match status" value="1"/>
</dbReference>
<evidence type="ECO:0008006" key="14">
    <source>
        <dbReference type="Google" id="ProtNLM"/>
    </source>
</evidence>
<proteinExistence type="inferred from homology"/>
<gene>
    <name evidence="12" type="ORF">LIPSTDRAFT_46921</name>
</gene>
<evidence type="ECO:0000256" key="8">
    <source>
        <dbReference type="ARBA" id="ARBA00023128"/>
    </source>
</evidence>